<dbReference type="STRING" id="92696.A0A4R0RAF8"/>
<keyword evidence="1" id="KW-0812">Transmembrane</keyword>
<dbReference type="AlphaFoldDB" id="A0A4R0RAF8"/>
<evidence type="ECO:0000259" key="2">
    <source>
        <dbReference type="Pfam" id="PF20152"/>
    </source>
</evidence>
<feature type="transmembrane region" description="Helical" evidence="1">
    <location>
        <begin position="40"/>
        <end position="58"/>
    </location>
</feature>
<feature type="transmembrane region" description="Helical" evidence="1">
    <location>
        <begin position="112"/>
        <end position="132"/>
    </location>
</feature>
<feature type="transmembrane region" description="Helical" evidence="1">
    <location>
        <begin position="196"/>
        <end position="220"/>
    </location>
</feature>
<protein>
    <recommendedName>
        <fullName evidence="2">DUF6534 domain-containing protein</fullName>
    </recommendedName>
</protein>
<comment type="caution">
    <text evidence="3">The sequence shown here is derived from an EMBL/GenBank/DDBJ whole genome shotgun (WGS) entry which is preliminary data.</text>
</comment>
<dbReference type="PANTHER" id="PTHR40465">
    <property type="entry name" value="CHROMOSOME 1, WHOLE GENOME SHOTGUN SEQUENCE"/>
    <property type="match status" value="1"/>
</dbReference>
<reference evidence="3 4" key="1">
    <citation type="submission" date="2018-11" db="EMBL/GenBank/DDBJ databases">
        <title>Genome assembly of Steccherinum ochraceum LE-BIN_3174, the white-rot fungus of the Steccherinaceae family (The Residual Polyporoid clade, Polyporales, Basidiomycota).</title>
        <authorList>
            <person name="Fedorova T.V."/>
            <person name="Glazunova O.A."/>
            <person name="Landesman E.O."/>
            <person name="Moiseenko K.V."/>
            <person name="Psurtseva N.V."/>
            <person name="Savinova O.S."/>
            <person name="Shakhova N.V."/>
            <person name="Tyazhelova T.V."/>
            <person name="Vasina D.V."/>
        </authorList>
    </citation>
    <scope>NUCLEOTIDE SEQUENCE [LARGE SCALE GENOMIC DNA]</scope>
    <source>
        <strain evidence="3 4">LE-BIN_3174</strain>
    </source>
</reference>
<keyword evidence="1" id="KW-1133">Transmembrane helix</keyword>
<name>A0A4R0RAF8_9APHY</name>
<sequence length="328" mass="36297">MLLGPALLAHLFNYGLLGILTVQVYLYYIAFPNDRYKYKITVGVVFVFELAQVSVATYDAFRMFASGWGNFVQADEIGLYWMSGPLMIETLGAFCQCFYTQRIYALGRNYSIVTPICFLSVLQFAFGVYAAVEVHNSPELSSGESGTVRIAGLMWSCTAIACNTLITCSMFYHLWKAKRASPVKRSSTSSTLSRMMLYTVETGFIAVATSIMALVCYAASQSTSLWFLWMMVIGKLYSNCLVAVLNARVRIEGGRELYPNHLPEEPISIRTAFDVSRPPAADGLIGNRRCEGQGIIVEMSHVTETASTLSELKANKNVESHPDVSLMA</sequence>
<dbReference type="InterPro" id="IPR045339">
    <property type="entry name" value="DUF6534"/>
</dbReference>
<dbReference type="PANTHER" id="PTHR40465:SF1">
    <property type="entry name" value="DUF6534 DOMAIN-CONTAINING PROTEIN"/>
    <property type="match status" value="1"/>
</dbReference>
<feature type="transmembrane region" description="Helical" evidence="1">
    <location>
        <begin position="6"/>
        <end position="28"/>
    </location>
</feature>
<feature type="transmembrane region" description="Helical" evidence="1">
    <location>
        <begin position="78"/>
        <end position="100"/>
    </location>
</feature>
<evidence type="ECO:0000313" key="3">
    <source>
        <dbReference type="EMBL" id="TCD64910.1"/>
    </source>
</evidence>
<dbReference type="Pfam" id="PF20152">
    <property type="entry name" value="DUF6534"/>
    <property type="match status" value="1"/>
</dbReference>
<feature type="transmembrane region" description="Helical" evidence="1">
    <location>
        <begin position="152"/>
        <end position="175"/>
    </location>
</feature>
<proteinExistence type="predicted"/>
<feature type="domain" description="DUF6534" evidence="2">
    <location>
        <begin position="159"/>
        <end position="249"/>
    </location>
</feature>
<dbReference type="EMBL" id="RWJN01000208">
    <property type="protein sequence ID" value="TCD64910.1"/>
    <property type="molecule type" value="Genomic_DNA"/>
</dbReference>
<keyword evidence="4" id="KW-1185">Reference proteome</keyword>
<gene>
    <name evidence="3" type="ORF">EIP91_003446</name>
</gene>
<dbReference type="OrthoDB" id="3053835at2759"/>
<evidence type="ECO:0000256" key="1">
    <source>
        <dbReference type="SAM" id="Phobius"/>
    </source>
</evidence>
<keyword evidence="1" id="KW-0472">Membrane</keyword>
<accession>A0A4R0RAF8</accession>
<feature type="transmembrane region" description="Helical" evidence="1">
    <location>
        <begin position="226"/>
        <end position="245"/>
    </location>
</feature>
<dbReference type="Proteomes" id="UP000292702">
    <property type="component" value="Unassembled WGS sequence"/>
</dbReference>
<evidence type="ECO:0000313" key="4">
    <source>
        <dbReference type="Proteomes" id="UP000292702"/>
    </source>
</evidence>
<organism evidence="3 4">
    <name type="scientific">Steccherinum ochraceum</name>
    <dbReference type="NCBI Taxonomy" id="92696"/>
    <lineage>
        <taxon>Eukaryota</taxon>
        <taxon>Fungi</taxon>
        <taxon>Dikarya</taxon>
        <taxon>Basidiomycota</taxon>
        <taxon>Agaricomycotina</taxon>
        <taxon>Agaricomycetes</taxon>
        <taxon>Polyporales</taxon>
        <taxon>Steccherinaceae</taxon>
        <taxon>Steccherinum</taxon>
    </lineage>
</organism>